<reference evidence="1" key="1">
    <citation type="submission" date="2018-05" db="EMBL/GenBank/DDBJ databases">
        <authorList>
            <person name="Lanie J.A."/>
            <person name="Ng W.-L."/>
            <person name="Kazmierczak K.M."/>
            <person name="Andrzejewski T.M."/>
            <person name="Davidsen T.M."/>
            <person name="Wayne K.J."/>
            <person name="Tettelin H."/>
            <person name="Glass J.I."/>
            <person name="Rusch D."/>
            <person name="Podicherti R."/>
            <person name="Tsui H.-C.T."/>
            <person name="Winkler M.E."/>
        </authorList>
    </citation>
    <scope>NUCLEOTIDE SEQUENCE</scope>
</reference>
<evidence type="ECO:0000313" key="1">
    <source>
        <dbReference type="EMBL" id="SVD61913.1"/>
    </source>
</evidence>
<dbReference type="AlphaFoldDB" id="A0A382WT97"/>
<protein>
    <submittedName>
        <fullName evidence="1">Uncharacterized protein</fullName>
    </submittedName>
</protein>
<gene>
    <name evidence="1" type="ORF">METZ01_LOCUS414767</name>
</gene>
<sequence>MVRVTITILPALALKDSESDVSVLTP</sequence>
<proteinExistence type="predicted"/>
<name>A0A382WT97_9ZZZZ</name>
<organism evidence="1">
    <name type="scientific">marine metagenome</name>
    <dbReference type="NCBI Taxonomy" id="408172"/>
    <lineage>
        <taxon>unclassified sequences</taxon>
        <taxon>metagenomes</taxon>
        <taxon>ecological metagenomes</taxon>
    </lineage>
</organism>
<accession>A0A382WT97</accession>
<dbReference type="EMBL" id="UINC01162257">
    <property type="protein sequence ID" value="SVD61913.1"/>
    <property type="molecule type" value="Genomic_DNA"/>
</dbReference>
<feature type="non-terminal residue" evidence="1">
    <location>
        <position position="26"/>
    </location>
</feature>